<dbReference type="Proteomes" id="UP000762676">
    <property type="component" value="Unassembled WGS sequence"/>
</dbReference>
<name>A0AAV4JR47_9GAST</name>
<keyword evidence="2" id="KW-1185">Reference proteome</keyword>
<sequence>MRKTFCHRISVSMRPNTTTLLTASEMQVVARPGLLRRAAVLQHDIRPLITQQWLQRYGWEIIPHPAHSPNLAPSDLHLSGLLKRCLGGMAFGKKVTSSMN</sequence>
<dbReference type="EMBL" id="BMAT01006959">
    <property type="protein sequence ID" value="GFS23061.1"/>
    <property type="molecule type" value="Genomic_DNA"/>
</dbReference>
<dbReference type="GO" id="GO:0003676">
    <property type="term" value="F:nucleic acid binding"/>
    <property type="evidence" value="ECO:0007669"/>
    <property type="project" value="InterPro"/>
</dbReference>
<dbReference type="AlphaFoldDB" id="A0AAV4JR47"/>
<accession>A0AAV4JR47</accession>
<organism evidence="1 2">
    <name type="scientific">Elysia marginata</name>
    <dbReference type="NCBI Taxonomy" id="1093978"/>
    <lineage>
        <taxon>Eukaryota</taxon>
        <taxon>Metazoa</taxon>
        <taxon>Spiralia</taxon>
        <taxon>Lophotrochozoa</taxon>
        <taxon>Mollusca</taxon>
        <taxon>Gastropoda</taxon>
        <taxon>Heterobranchia</taxon>
        <taxon>Euthyneura</taxon>
        <taxon>Panpulmonata</taxon>
        <taxon>Sacoglossa</taxon>
        <taxon>Placobranchoidea</taxon>
        <taxon>Plakobranchidae</taxon>
        <taxon>Elysia</taxon>
    </lineage>
</organism>
<comment type="caution">
    <text evidence="1">The sequence shown here is derived from an EMBL/GenBank/DDBJ whole genome shotgun (WGS) entry which is preliminary data.</text>
</comment>
<evidence type="ECO:0000313" key="2">
    <source>
        <dbReference type="Proteomes" id="UP000762676"/>
    </source>
</evidence>
<protein>
    <submittedName>
        <fullName evidence="1">Histone-lysine N-methyltransferase SETMAR</fullName>
    </submittedName>
</protein>
<dbReference type="InterPro" id="IPR036397">
    <property type="entry name" value="RNaseH_sf"/>
</dbReference>
<evidence type="ECO:0000313" key="1">
    <source>
        <dbReference type="EMBL" id="GFS23061.1"/>
    </source>
</evidence>
<proteinExistence type="predicted"/>
<dbReference type="Gene3D" id="3.30.420.10">
    <property type="entry name" value="Ribonuclease H-like superfamily/Ribonuclease H"/>
    <property type="match status" value="1"/>
</dbReference>
<gene>
    <name evidence="1" type="ORF">ElyMa_003379600</name>
</gene>
<reference evidence="1 2" key="1">
    <citation type="journal article" date="2021" name="Elife">
        <title>Chloroplast acquisition without the gene transfer in kleptoplastic sea slugs, Plakobranchus ocellatus.</title>
        <authorList>
            <person name="Maeda T."/>
            <person name="Takahashi S."/>
            <person name="Yoshida T."/>
            <person name="Shimamura S."/>
            <person name="Takaki Y."/>
            <person name="Nagai Y."/>
            <person name="Toyoda A."/>
            <person name="Suzuki Y."/>
            <person name="Arimoto A."/>
            <person name="Ishii H."/>
            <person name="Satoh N."/>
            <person name="Nishiyama T."/>
            <person name="Hasebe M."/>
            <person name="Maruyama T."/>
            <person name="Minagawa J."/>
            <person name="Obokata J."/>
            <person name="Shigenobu S."/>
        </authorList>
    </citation>
    <scope>NUCLEOTIDE SEQUENCE [LARGE SCALE GENOMIC DNA]</scope>
</reference>